<dbReference type="PANTHER" id="PTHR37984">
    <property type="entry name" value="PROTEIN CBG26694"/>
    <property type="match status" value="1"/>
</dbReference>
<dbReference type="GeneID" id="36373725"/>
<feature type="compositionally biased region" description="Polar residues" evidence="8">
    <location>
        <begin position="45"/>
        <end position="54"/>
    </location>
</feature>
<dbReference type="PROSITE" id="PS50878">
    <property type="entry name" value="RT_POL"/>
    <property type="match status" value="1"/>
</dbReference>
<keyword evidence="7 11" id="KW-0695">RNA-directed DNA polymerase</keyword>
<dbReference type="Proteomes" id="UP000035682">
    <property type="component" value="Unplaced"/>
</dbReference>
<protein>
    <recommendedName>
        <fullName evidence="1">RNA-directed DNA polymerase</fullName>
        <ecNumber evidence="1">2.7.7.49</ecNumber>
    </recommendedName>
</protein>
<dbReference type="InterPro" id="IPR001584">
    <property type="entry name" value="Integrase_cat-core"/>
</dbReference>
<reference evidence="11" key="2">
    <citation type="submission" date="2014-09" db="EMBL/GenBank/DDBJ databases">
        <authorList>
            <person name="Aslett A.Martin."/>
        </authorList>
    </citation>
    <scope>NUCLEOTIDE SEQUENCE</scope>
    <source>
        <strain evidence="11">ED321 Heterogonic</strain>
    </source>
</reference>
<dbReference type="Gene3D" id="3.10.10.10">
    <property type="entry name" value="HIV Type 1 Reverse Transcriptase, subunit A, domain 1"/>
    <property type="match status" value="1"/>
</dbReference>
<dbReference type="InterPro" id="IPR000477">
    <property type="entry name" value="RT_dom"/>
</dbReference>
<organism evidence="11">
    <name type="scientific">Strongyloides ratti</name>
    <name type="common">Parasitic roundworm</name>
    <dbReference type="NCBI Taxonomy" id="34506"/>
    <lineage>
        <taxon>Eukaryota</taxon>
        <taxon>Metazoa</taxon>
        <taxon>Ecdysozoa</taxon>
        <taxon>Nematoda</taxon>
        <taxon>Chromadorea</taxon>
        <taxon>Rhabditida</taxon>
        <taxon>Tylenchina</taxon>
        <taxon>Panagrolaimomorpha</taxon>
        <taxon>Strongyloidoidea</taxon>
        <taxon>Strongyloididae</taxon>
        <taxon>Strongyloides</taxon>
    </lineage>
</organism>
<evidence type="ECO:0000256" key="2">
    <source>
        <dbReference type="ARBA" id="ARBA00022679"/>
    </source>
</evidence>
<evidence type="ECO:0000256" key="6">
    <source>
        <dbReference type="ARBA" id="ARBA00022801"/>
    </source>
</evidence>
<dbReference type="InterPro" id="IPR043502">
    <property type="entry name" value="DNA/RNA_pol_sf"/>
</dbReference>
<dbReference type="InterPro" id="IPR043128">
    <property type="entry name" value="Rev_trsase/Diguanyl_cyclase"/>
</dbReference>
<evidence type="ECO:0000256" key="1">
    <source>
        <dbReference type="ARBA" id="ARBA00012493"/>
    </source>
</evidence>
<dbReference type="GO" id="GO:0015074">
    <property type="term" value="P:DNA integration"/>
    <property type="evidence" value="ECO:0007669"/>
    <property type="project" value="InterPro"/>
</dbReference>
<dbReference type="Pfam" id="PF08284">
    <property type="entry name" value="RVP_2"/>
    <property type="match status" value="1"/>
</dbReference>
<evidence type="ECO:0000313" key="11">
    <source>
        <dbReference type="EMBL" id="CEF61357.1"/>
    </source>
</evidence>
<dbReference type="OMA" id="WARIRTN"/>
<keyword evidence="3" id="KW-0548">Nucleotidyltransferase</keyword>
<dbReference type="EMBL" id="LN609407">
    <property type="protein sequence ID" value="CEF61357.1"/>
    <property type="molecule type" value="Genomic_DNA"/>
</dbReference>
<dbReference type="CTD" id="36373725"/>
<keyword evidence="4" id="KW-0540">Nuclease</keyword>
<evidence type="ECO:0000256" key="3">
    <source>
        <dbReference type="ARBA" id="ARBA00022695"/>
    </source>
</evidence>
<dbReference type="SUPFAM" id="SSF56672">
    <property type="entry name" value="DNA/RNA polymerases"/>
    <property type="match status" value="1"/>
</dbReference>
<proteinExistence type="predicted"/>
<gene>
    <name evidence="11 13 14" type="ORF">SRAE_0000048300</name>
</gene>
<dbReference type="GO" id="GO:0008233">
    <property type="term" value="F:peptidase activity"/>
    <property type="evidence" value="ECO:0007669"/>
    <property type="project" value="UniProtKB-KW"/>
</dbReference>
<evidence type="ECO:0000313" key="12">
    <source>
        <dbReference type="Proteomes" id="UP000035682"/>
    </source>
</evidence>
<dbReference type="InterPro" id="IPR036397">
    <property type="entry name" value="RNaseH_sf"/>
</dbReference>
<dbReference type="EC" id="2.7.7.49" evidence="1"/>
<reference evidence="13" key="3">
    <citation type="submission" date="2020-12" db="UniProtKB">
        <authorList>
            <consortium name="WormBaseParasite"/>
        </authorList>
    </citation>
    <scope>IDENTIFICATION</scope>
</reference>
<keyword evidence="2" id="KW-0808">Transferase</keyword>
<reference evidence="12" key="1">
    <citation type="submission" date="2014-09" db="EMBL/GenBank/DDBJ databases">
        <authorList>
            <person name="Martin A.A."/>
        </authorList>
    </citation>
    <scope>NUCLEOTIDE SEQUENCE</scope>
    <source>
        <strain evidence="12">ED321</strain>
    </source>
</reference>
<dbReference type="OrthoDB" id="117296at2759"/>
<evidence type="ECO:0000256" key="8">
    <source>
        <dbReference type="SAM" id="MobiDB-lite"/>
    </source>
</evidence>
<dbReference type="GO" id="GO:0004519">
    <property type="term" value="F:endonuclease activity"/>
    <property type="evidence" value="ECO:0007669"/>
    <property type="project" value="UniProtKB-KW"/>
</dbReference>
<dbReference type="RefSeq" id="XP_024500566.1">
    <property type="nucleotide sequence ID" value="XM_024646379.1"/>
</dbReference>
<dbReference type="GO" id="GO:0003676">
    <property type="term" value="F:nucleic acid binding"/>
    <property type="evidence" value="ECO:0007669"/>
    <property type="project" value="InterPro"/>
</dbReference>
<dbReference type="PROSITE" id="PS50994">
    <property type="entry name" value="INTEGRASE"/>
    <property type="match status" value="1"/>
</dbReference>
<dbReference type="WBParaSite" id="SRAE_0000048300.1">
    <property type="protein sequence ID" value="SRAE_0000048300.1"/>
    <property type="gene ID" value="WBGene00256227"/>
</dbReference>
<accession>A0A090KZR0</accession>
<dbReference type="CDD" id="cd00303">
    <property type="entry name" value="retropepsin_like"/>
    <property type="match status" value="1"/>
</dbReference>
<keyword evidence="12" id="KW-1185">Reference proteome</keyword>
<dbReference type="Gene3D" id="3.30.420.10">
    <property type="entry name" value="Ribonuclease H-like superfamily/Ribonuclease H"/>
    <property type="match status" value="1"/>
</dbReference>
<dbReference type="SUPFAM" id="SSF53098">
    <property type="entry name" value="Ribonuclease H-like"/>
    <property type="match status" value="1"/>
</dbReference>
<dbReference type="InterPro" id="IPR041373">
    <property type="entry name" value="RT_RNaseH"/>
</dbReference>
<keyword evidence="11" id="KW-0645">Protease</keyword>
<dbReference type="CDD" id="cd01647">
    <property type="entry name" value="RT_LTR"/>
    <property type="match status" value="1"/>
</dbReference>
<evidence type="ECO:0000256" key="4">
    <source>
        <dbReference type="ARBA" id="ARBA00022722"/>
    </source>
</evidence>
<dbReference type="GO" id="GO:0006508">
    <property type="term" value="P:proteolysis"/>
    <property type="evidence" value="ECO:0007669"/>
    <property type="project" value="UniProtKB-KW"/>
</dbReference>
<dbReference type="Gene3D" id="2.40.70.10">
    <property type="entry name" value="Acid Proteases"/>
    <property type="match status" value="1"/>
</dbReference>
<feature type="compositionally biased region" description="Basic and acidic residues" evidence="8">
    <location>
        <begin position="9"/>
        <end position="19"/>
    </location>
</feature>
<feature type="compositionally biased region" description="Polar residues" evidence="8">
    <location>
        <begin position="23"/>
        <end position="32"/>
    </location>
</feature>
<name>A0A090KZR0_STRRB</name>
<feature type="region of interest" description="Disordered" evidence="8">
    <location>
        <begin position="1"/>
        <end position="54"/>
    </location>
</feature>
<keyword evidence="6" id="KW-0378">Hydrolase</keyword>
<sequence length="1070" mass="122107">MAAKQILINDHRNHPDTKKFNNSKRFNNTKDSCTIHPHGAHTNAECRSQKTTTNPKLNTYTVDKKNQKLIYEKVILKTISKKNPQQVNICHLEAMIDSGASHVFMNDELAKELNLEISEASGPHITTGGGKIKSKTTSTDIQLKLQGKTVTIGRDEILIIKSDIPIILGTTGLSKLNYCIKFVNNRDNSQAACNFLMGNEEELNLKEKLLEKYPQGFSKNKFDIGCCHLKAPVIEFLNAELPSFKRYDPIPPMIGELSTQIQQFVNLQILKPSYTVRYVANTLGVKKSDGTIRMVTDFRNVNSIIVKDRYVSEKITTIMRDLQTYTVCSLLDITSAYSQVPLDDSNCDTLGCRLKSETFSYQRLPQGFCNSPSYFQRIIDHLIGNIKNVIVYQDDILVLSPDITSHTVTIETVVSILVLNGFKLNINKCQFFKEECEFLGYKLKPTGISPTEKFKLRIKTYPECNLIADLRKFRGIFNYIKHLIPNSSELMTNINTYIGNTPKKEGRTKTIIPESIKNDIKKMVQAAMETNGINFINYSKQFYLFCDGSSIGAGATLCQSNLIINTPEAHIDFKQFYAVAFYSTSWHPYQRNAPSVLYEIRAISYALSYFSEIINNCKIVILTDHRNLLSIVNSSNDYRFLKYAFNIASYNPLLVWISGTSNGTADWLSRQNESPSEPVPQQCPLYQRGGDQLLMQLQLNQKKENKNKLHEIAKHYFETYHSKSIHSNIQKIWYVIKGRLVSNNYSPREAKMILSNIRKMIDQCEICLNENIIRRRKPKSSFFTYPFEKVYTDLSYFEKIAGKPNSEKVIVISIIDGFSSYLIAGTLNNASSTSINKFFQDNLYNRFGYPAQIHSDNAKCYSDGEFAETCKKMGIIQSFSIKYSHATNQMIERSFSTLQLAIRKTCAENNTKHWRERLTWIVYQINNSCFGEESYSPNQLIYSYPHRTTVEKADGNFIQKNLMEYHGIKKEIQKLPTRKILFKNNNKKGKLGQQNSVGSTIEVLNPESTHPTYKVLPEDSTDLRESKKVSSQCCRSPLIYSSTTGAQMIMDTQQTIKNHCSPRILIGEQS</sequence>
<dbReference type="Pfam" id="PF17917">
    <property type="entry name" value="RT_RNaseH"/>
    <property type="match status" value="1"/>
</dbReference>
<evidence type="ECO:0000313" key="14">
    <source>
        <dbReference type="WormBase" id="SRAE_0000048300"/>
    </source>
</evidence>
<dbReference type="GO" id="GO:0003964">
    <property type="term" value="F:RNA-directed DNA polymerase activity"/>
    <property type="evidence" value="ECO:0007669"/>
    <property type="project" value="UniProtKB-KW"/>
</dbReference>
<evidence type="ECO:0000256" key="7">
    <source>
        <dbReference type="ARBA" id="ARBA00022918"/>
    </source>
</evidence>
<keyword evidence="5" id="KW-0255">Endonuclease</keyword>
<dbReference type="InterPro" id="IPR050951">
    <property type="entry name" value="Retrovirus_Pol_polyprotein"/>
</dbReference>
<dbReference type="Pfam" id="PF00665">
    <property type="entry name" value="rve"/>
    <property type="match status" value="1"/>
</dbReference>
<dbReference type="GO" id="GO:0042575">
    <property type="term" value="C:DNA polymerase complex"/>
    <property type="evidence" value="ECO:0007669"/>
    <property type="project" value="UniProtKB-ARBA"/>
</dbReference>
<dbReference type="Gene3D" id="3.30.70.270">
    <property type="match status" value="1"/>
</dbReference>
<feature type="domain" description="Reverse transcriptase" evidence="9">
    <location>
        <begin position="266"/>
        <end position="443"/>
    </location>
</feature>
<dbReference type="WormBase" id="SRAE_0000048300">
    <property type="protein sequence ID" value="SRP07811"/>
    <property type="gene ID" value="WBGene00256227"/>
</dbReference>
<dbReference type="PANTHER" id="PTHR37984:SF5">
    <property type="entry name" value="PROTEIN NYNRIN-LIKE"/>
    <property type="match status" value="1"/>
</dbReference>
<dbReference type="SUPFAM" id="SSF50630">
    <property type="entry name" value="Acid proteases"/>
    <property type="match status" value="1"/>
</dbReference>
<dbReference type="AlphaFoldDB" id="A0A090KZR0"/>
<feature type="domain" description="Integrase catalytic" evidence="10">
    <location>
        <begin position="782"/>
        <end position="945"/>
    </location>
</feature>
<dbReference type="Pfam" id="PF00078">
    <property type="entry name" value="RVT_1"/>
    <property type="match status" value="1"/>
</dbReference>
<dbReference type="InterPro" id="IPR012337">
    <property type="entry name" value="RNaseH-like_sf"/>
</dbReference>
<dbReference type="InterPro" id="IPR021109">
    <property type="entry name" value="Peptidase_aspartic_dom_sf"/>
</dbReference>
<evidence type="ECO:0000259" key="9">
    <source>
        <dbReference type="PROSITE" id="PS50878"/>
    </source>
</evidence>
<evidence type="ECO:0000259" key="10">
    <source>
        <dbReference type="PROSITE" id="PS50994"/>
    </source>
</evidence>
<evidence type="ECO:0000313" key="13">
    <source>
        <dbReference type="WBParaSite" id="SRAE_0000048300.1"/>
    </source>
</evidence>
<evidence type="ECO:0000256" key="5">
    <source>
        <dbReference type="ARBA" id="ARBA00022759"/>
    </source>
</evidence>
<dbReference type="FunFam" id="3.30.70.270:FF:000003">
    <property type="entry name" value="Transposon Ty3-G Gag-Pol polyprotein"/>
    <property type="match status" value="1"/>
</dbReference>